<dbReference type="EC" id="3.1.26.4" evidence="3"/>
<dbReference type="GO" id="GO:0046872">
    <property type="term" value="F:metal ion binding"/>
    <property type="evidence" value="ECO:0007669"/>
    <property type="project" value="UniProtKB-KW"/>
</dbReference>
<dbReference type="InterPro" id="IPR036397">
    <property type="entry name" value="RNaseH_sf"/>
</dbReference>
<dbReference type="PANTHER" id="PTHR10642:SF26">
    <property type="entry name" value="RIBONUCLEASE H1"/>
    <property type="match status" value="1"/>
</dbReference>
<dbReference type="Gene3D" id="3.30.420.10">
    <property type="entry name" value="Ribonuclease H-like superfamily/Ribonuclease H"/>
    <property type="match status" value="1"/>
</dbReference>
<dbReference type="GO" id="GO:0003676">
    <property type="term" value="F:nucleic acid binding"/>
    <property type="evidence" value="ECO:0007669"/>
    <property type="project" value="InterPro"/>
</dbReference>
<evidence type="ECO:0000256" key="3">
    <source>
        <dbReference type="ARBA" id="ARBA00012180"/>
    </source>
</evidence>
<dbReference type="Proteomes" id="UP000193240">
    <property type="component" value="Unassembled WGS sequence"/>
</dbReference>
<dbReference type="InterPro" id="IPR002156">
    <property type="entry name" value="RNaseH_domain"/>
</dbReference>
<evidence type="ECO:0000313" key="9">
    <source>
        <dbReference type="EMBL" id="OSS47480.1"/>
    </source>
</evidence>
<dbReference type="InterPro" id="IPR012337">
    <property type="entry name" value="RNaseH-like_sf"/>
</dbReference>
<keyword evidence="4" id="KW-0540">Nuclease</keyword>
<dbReference type="CDD" id="cd13934">
    <property type="entry name" value="RNase_H_Dikarya_like"/>
    <property type="match status" value="1"/>
</dbReference>
<dbReference type="OMA" id="NGWKTCK"/>
<evidence type="ECO:0000256" key="2">
    <source>
        <dbReference type="ARBA" id="ARBA00005300"/>
    </source>
</evidence>
<name>A0A1Y2LUJ5_EPING</name>
<dbReference type="EMBL" id="KZ107848">
    <property type="protein sequence ID" value="OSS47480.1"/>
    <property type="molecule type" value="Genomic_DNA"/>
</dbReference>
<comment type="similarity">
    <text evidence="2">Belongs to the RNase H family.</text>
</comment>
<proteinExistence type="inferred from homology"/>
<evidence type="ECO:0000256" key="6">
    <source>
        <dbReference type="ARBA" id="ARBA00022759"/>
    </source>
</evidence>
<keyword evidence="6" id="KW-0255">Endonuclease</keyword>
<evidence type="ECO:0000256" key="1">
    <source>
        <dbReference type="ARBA" id="ARBA00000077"/>
    </source>
</evidence>
<dbReference type="GO" id="GO:0004523">
    <property type="term" value="F:RNA-DNA hybrid ribonuclease activity"/>
    <property type="evidence" value="ECO:0007669"/>
    <property type="project" value="UniProtKB-EC"/>
</dbReference>
<dbReference type="STRING" id="105696.A0A1Y2LUJ5"/>
<feature type="domain" description="RNase H type-1" evidence="8">
    <location>
        <begin position="58"/>
        <end position="215"/>
    </location>
</feature>
<keyword evidence="7" id="KW-0378">Hydrolase</keyword>
<reference evidence="9 10" key="1">
    <citation type="journal article" date="2017" name="Genome Announc.">
        <title>Genome sequence of the saprophytic ascomycete Epicoccum nigrum ICMP 19927 strain isolated from New Zealand.</title>
        <authorList>
            <person name="Fokin M."/>
            <person name="Fleetwood D."/>
            <person name="Weir B.S."/>
            <person name="Villas-Boas S.G."/>
        </authorList>
    </citation>
    <scope>NUCLEOTIDE SEQUENCE [LARGE SCALE GENOMIC DNA]</scope>
    <source>
        <strain evidence="9 10">ICMP 19927</strain>
    </source>
</reference>
<evidence type="ECO:0000259" key="8">
    <source>
        <dbReference type="PROSITE" id="PS50879"/>
    </source>
</evidence>
<dbReference type="GO" id="GO:0043137">
    <property type="term" value="P:DNA replication, removal of RNA primer"/>
    <property type="evidence" value="ECO:0007669"/>
    <property type="project" value="TreeGrafter"/>
</dbReference>
<evidence type="ECO:0000256" key="5">
    <source>
        <dbReference type="ARBA" id="ARBA00022723"/>
    </source>
</evidence>
<sequence>MGFTVDEYGEEIRRLFKHIYDPGRYRIPPADLVVYNSEKQISQLQFQAAGANQPIKRDEFSFVVYIDGACRDNGASDARASYGVYFGPNSAYNTNGLLQAEAPQTSTRAEIEALAAALEVIKRLCKDDLKLQQIKIATDSAYLVDAMSLHIEGWIEKDGVGSRGKPVAHFERLKMLHEMLDEMEFGDDGGIEVEFWRVDRGMNKEADALANAALDGEQKLPLV</sequence>
<keyword evidence="10" id="KW-1185">Reference proteome</keyword>
<evidence type="ECO:0000313" key="10">
    <source>
        <dbReference type="Proteomes" id="UP000193240"/>
    </source>
</evidence>
<dbReference type="InterPro" id="IPR050092">
    <property type="entry name" value="RNase_H"/>
</dbReference>
<dbReference type="Pfam" id="PF00075">
    <property type="entry name" value="RNase_H"/>
    <property type="match status" value="1"/>
</dbReference>
<dbReference type="SUPFAM" id="SSF53098">
    <property type="entry name" value="Ribonuclease H-like"/>
    <property type="match status" value="1"/>
</dbReference>
<protein>
    <recommendedName>
        <fullName evidence="3">ribonuclease H</fullName>
        <ecNumber evidence="3">3.1.26.4</ecNumber>
    </recommendedName>
</protein>
<gene>
    <name evidence="9" type="ORF">B5807_07427</name>
</gene>
<dbReference type="PANTHER" id="PTHR10642">
    <property type="entry name" value="RIBONUCLEASE H1"/>
    <property type="match status" value="1"/>
</dbReference>
<comment type="catalytic activity">
    <reaction evidence="1">
        <text>Endonucleolytic cleavage to 5'-phosphomonoester.</text>
        <dbReference type="EC" id="3.1.26.4"/>
    </reaction>
</comment>
<dbReference type="PROSITE" id="PS50879">
    <property type="entry name" value="RNASE_H_1"/>
    <property type="match status" value="1"/>
</dbReference>
<dbReference type="AlphaFoldDB" id="A0A1Y2LUJ5"/>
<keyword evidence="5" id="KW-0479">Metal-binding</keyword>
<dbReference type="InParanoid" id="A0A1Y2LUJ5"/>
<evidence type="ECO:0000256" key="4">
    <source>
        <dbReference type="ARBA" id="ARBA00022722"/>
    </source>
</evidence>
<evidence type="ECO:0000256" key="7">
    <source>
        <dbReference type="ARBA" id="ARBA00022801"/>
    </source>
</evidence>
<accession>A0A1Y2LUJ5</accession>
<organism evidence="9 10">
    <name type="scientific">Epicoccum nigrum</name>
    <name type="common">Soil fungus</name>
    <name type="synonym">Epicoccum purpurascens</name>
    <dbReference type="NCBI Taxonomy" id="105696"/>
    <lineage>
        <taxon>Eukaryota</taxon>
        <taxon>Fungi</taxon>
        <taxon>Dikarya</taxon>
        <taxon>Ascomycota</taxon>
        <taxon>Pezizomycotina</taxon>
        <taxon>Dothideomycetes</taxon>
        <taxon>Pleosporomycetidae</taxon>
        <taxon>Pleosporales</taxon>
        <taxon>Pleosporineae</taxon>
        <taxon>Didymellaceae</taxon>
        <taxon>Epicoccum</taxon>
    </lineage>
</organism>